<protein>
    <submittedName>
        <fullName evidence="1">Uncharacterized protein</fullName>
    </submittedName>
</protein>
<dbReference type="PANTHER" id="PTHR36264">
    <property type="entry name" value="SET DOMAIN-CONTAINING PROTEIN"/>
    <property type="match status" value="1"/>
</dbReference>
<proteinExistence type="predicted"/>
<evidence type="ECO:0000313" key="1">
    <source>
        <dbReference type="EMBL" id="KAG5606588.1"/>
    </source>
</evidence>
<evidence type="ECO:0000313" key="2">
    <source>
        <dbReference type="Proteomes" id="UP000824120"/>
    </source>
</evidence>
<dbReference type="Proteomes" id="UP000824120">
    <property type="component" value="Chromosome 5"/>
</dbReference>
<accession>A0A9J5Z572</accession>
<dbReference type="AlphaFoldDB" id="A0A9J5Z572"/>
<dbReference type="EMBL" id="JACXVP010000005">
    <property type="protein sequence ID" value="KAG5606588.1"/>
    <property type="molecule type" value="Genomic_DNA"/>
</dbReference>
<comment type="caution">
    <text evidence="1">The sequence shown here is derived from an EMBL/GenBank/DDBJ whole genome shotgun (WGS) entry which is preliminary data.</text>
</comment>
<keyword evidence="2" id="KW-1185">Reference proteome</keyword>
<dbReference type="OrthoDB" id="911161at2759"/>
<dbReference type="PANTHER" id="PTHR36264:SF3">
    <property type="entry name" value="TF-B3 DOMAIN-CONTAINING PROTEIN"/>
    <property type="match status" value="1"/>
</dbReference>
<organism evidence="1 2">
    <name type="scientific">Solanum commersonii</name>
    <name type="common">Commerson's wild potato</name>
    <name type="synonym">Commerson's nightshade</name>
    <dbReference type="NCBI Taxonomy" id="4109"/>
    <lineage>
        <taxon>Eukaryota</taxon>
        <taxon>Viridiplantae</taxon>
        <taxon>Streptophyta</taxon>
        <taxon>Embryophyta</taxon>
        <taxon>Tracheophyta</taxon>
        <taxon>Spermatophyta</taxon>
        <taxon>Magnoliopsida</taxon>
        <taxon>eudicotyledons</taxon>
        <taxon>Gunneridae</taxon>
        <taxon>Pentapetalae</taxon>
        <taxon>asterids</taxon>
        <taxon>lamiids</taxon>
        <taxon>Solanales</taxon>
        <taxon>Solanaceae</taxon>
        <taxon>Solanoideae</taxon>
        <taxon>Solaneae</taxon>
        <taxon>Solanum</taxon>
    </lineage>
</organism>
<reference evidence="1 2" key="1">
    <citation type="submission" date="2020-09" db="EMBL/GenBank/DDBJ databases">
        <title>De no assembly of potato wild relative species, Solanum commersonii.</title>
        <authorList>
            <person name="Cho K."/>
        </authorList>
    </citation>
    <scope>NUCLEOTIDE SEQUENCE [LARGE SCALE GENOMIC DNA]</scope>
    <source>
        <strain evidence="1">LZ3.2</strain>
        <tissue evidence="1">Leaf</tissue>
    </source>
</reference>
<gene>
    <name evidence="1" type="ORF">H5410_028080</name>
</gene>
<sequence length="270" mass="31336">MSTHSVGESEWVKVEAILHAASGCSRRTRLKRAFVIVDREGTKFHPNRDVDRNRWSLLMARCNGFSSAPAFSMIQCKFLWNCVIVTVSSVYDLKPLLSLKKTFFCNFYSSKVEEEACKVNNTPYVVTRELIERRDIYPPSKIDLKNPWQIKIKITSYEVEARGLLIPYIETLKYILRYWTLDMAKALVNGCGVRVQVRYVTMDNAPKKYKGKSVYLWKLYNDDYALSCIELFNNSRLGVGGKIGLFWDPRSSNFMFKLLSQDSPRIYDQK</sequence>
<name>A0A9J5Z572_SOLCO</name>